<name>A0A423VY88_9PEZI</name>
<gene>
    <name evidence="5" type="ORF">VMCG_07958</name>
</gene>
<dbReference type="InterPro" id="IPR036291">
    <property type="entry name" value="NAD(P)-bd_dom_sf"/>
</dbReference>
<protein>
    <recommendedName>
        <fullName evidence="7">Oxidoreductase</fullName>
    </recommendedName>
</protein>
<proteinExistence type="inferred from homology"/>
<dbReference type="SUPFAM" id="SSF51735">
    <property type="entry name" value="NAD(P)-binding Rossmann-fold domains"/>
    <property type="match status" value="1"/>
</dbReference>
<dbReference type="OrthoDB" id="2102561at2759"/>
<dbReference type="AlphaFoldDB" id="A0A423VY88"/>
<comment type="caution">
    <text evidence="5">The sequence shown here is derived from an EMBL/GenBank/DDBJ whole genome shotgun (WGS) entry which is preliminary data.</text>
</comment>
<dbReference type="InterPro" id="IPR020904">
    <property type="entry name" value="Sc_DH/Rdtase_CS"/>
</dbReference>
<dbReference type="GO" id="GO:0005783">
    <property type="term" value="C:endoplasmic reticulum"/>
    <property type="evidence" value="ECO:0007669"/>
    <property type="project" value="TreeGrafter"/>
</dbReference>
<evidence type="ECO:0000256" key="4">
    <source>
        <dbReference type="RuleBase" id="RU000363"/>
    </source>
</evidence>
<evidence type="ECO:0008006" key="7">
    <source>
        <dbReference type="Google" id="ProtNLM"/>
    </source>
</evidence>
<dbReference type="GO" id="GO:0006654">
    <property type="term" value="P:phosphatidic acid biosynthetic process"/>
    <property type="evidence" value="ECO:0007669"/>
    <property type="project" value="TreeGrafter"/>
</dbReference>
<dbReference type="GO" id="GO:0000140">
    <property type="term" value="F:acylglycerone-phosphate reductase (NADP+) activity"/>
    <property type="evidence" value="ECO:0007669"/>
    <property type="project" value="TreeGrafter"/>
</dbReference>
<keyword evidence="2" id="KW-0521">NADP</keyword>
<dbReference type="EMBL" id="LKEA01000034">
    <property type="protein sequence ID" value="ROV95992.1"/>
    <property type="molecule type" value="Genomic_DNA"/>
</dbReference>
<dbReference type="PROSITE" id="PS00061">
    <property type="entry name" value="ADH_SHORT"/>
    <property type="match status" value="1"/>
</dbReference>
<evidence type="ECO:0000256" key="1">
    <source>
        <dbReference type="ARBA" id="ARBA00006484"/>
    </source>
</evidence>
<evidence type="ECO:0000313" key="6">
    <source>
        <dbReference type="Proteomes" id="UP000283895"/>
    </source>
</evidence>
<dbReference type="STRING" id="356882.A0A423VY88"/>
<dbReference type="InterPro" id="IPR002347">
    <property type="entry name" value="SDR_fam"/>
</dbReference>
<dbReference type="Proteomes" id="UP000283895">
    <property type="component" value="Unassembled WGS sequence"/>
</dbReference>
<keyword evidence="6" id="KW-1185">Reference proteome</keyword>
<comment type="similarity">
    <text evidence="1 4">Belongs to the short-chain dehydrogenases/reductases (SDR) family.</text>
</comment>
<evidence type="ECO:0000256" key="2">
    <source>
        <dbReference type="ARBA" id="ARBA00022857"/>
    </source>
</evidence>
<dbReference type="PRINTS" id="PR00080">
    <property type="entry name" value="SDRFAMILY"/>
</dbReference>
<dbReference type="CDD" id="cd05374">
    <property type="entry name" value="17beta-HSD-like_SDR_c"/>
    <property type="match status" value="1"/>
</dbReference>
<dbReference type="PRINTS" id="PR00081">
    <property type="entry name" value="GDHRDH"/>
</dbReference>
<dbReference type="GO" id="GO:0019433">
    <property type="term" value="P:triglyceride catabolic process"/>
    <property type="evidence" value="ECO:0007669"/>
    <property type="project" value="TreeGrafter"/>
</dbReference>
<dbReference type="Pfam" id="PF00106">
    <property type="entry name" value="adh_short"/>
    <property type="match status" value="1"/>
</dbReference>
<dbReference type="PANTHER" id="PTHR44169:SF6">
    <property type="entry name" value="NADPH-DEPENDENT 1-ACYLDIHYDROXYACETONE PHOSPHATE REDUCTASE"/>
    <property type="match status" value="1"/>
</dbReference>
<dbReference type="GO" id="GO:0005811">
    <property type="term" value="C:lipid droplet"/>
    <property type="evidence" value="ECO:0007669"/>
    <property type="project" value="TreeGrafter"/>
</dbReference>
<sequence>MATEKTILITGCSENGIGAALAQALALAPAGYTVFATARNPSKIPSTLTSLANVKVLTLDVTSASSVADAVKAVEVGGGGRLDVLVNNSGVGYTIPLLDVDVDKAKEVYDINLWGVVRMVQAFAGLLIKSKGRVVNVSSVGAVVNTPWIGVYSSSKAALNQFSDTLRLELSPFGVSVVTIMVGTVTTPFHANEPDVELPPSSYYSVIRETIQQWAKGEAGPNKRGSAEDLAAELVDDIVGNASGQVWKGANSVAIKIVSRWVPAWILDGMMSTGQGIHELAKSLGRP</sequence>
<keyword evidence="3" id="KW-0560">Oxidoreductase</keyword>
<dbReference type="PANTHER" id="PTHR44169">
    <property type="entry name" value="NADPH-DEPENDENT 1-ACYLDIHYDROXYACETONE PHOSPHATE REDUCTASE"/>
    <property type="match status" value="1"/>
</dbReference>
<dbReference type="GO" id="GO:0004806">
    <property type="term" value="F:triacylglycerol lipase activity"/>
    <property type="evidence" value="ECO:0007669"/>
    <property type="project" value="TreeGrafter"/>
</dbReference>
<accession>A0A423VY88</accession>
<dbReference type="Gene3D" id="3.40.50.720">
    <property type="entry name" value="NAD(P)-binding Rossmann-like Domain"/>
    <property type="match status" value="1"/>
</dbReference>
<reference evidence="5 6" key="1">
    <citation type="submission" date="2015-09" db="EMBL/GenBank/DDBJ databases">
        <title>Host preference determinants of Valsa canker pathogens revealed by comparative genomics.</title>
        <authorList>
            <person name="Yin Z."/>
            <person name="Huang L."/>
        </authorList>
    </citation>
    <scope>NUCLEOTIDE SEQUENCE [LARGE SCALE GENOMIC DNA]</scope>
    <source>
        <strain evidence="5 6">03-1</strain>
    </source>
</reference>
<evidence type="ECO:0000313" key="5">
    <source>
        <dbReference type="EMBL" id="ROV95992.1"/>
    </source>
</evidence>
<organism evidence="5 6">
    <name type="scientific">Cytospora schulzeri</name>
    <dbReference type="NCBI Taxonomy" id="448051"/>
    <lineage>
        <taxon>Eukaryota</taxon>
        <taxon>Fungi</taxon>
        <taxon>Dikarya</taxon>
        <taxon>Ascomycota</taxon>
        <taxon>Pezizomycotina</taxon>
        <taxon>Sordariomycetes</taxon>
        <taxon>Sordariomycetidae</taxon>
        <taxon>Diaporthales</taxon>
        <taxon>Cytosporaceae</taxon>
        <taxon>Cytospora</taxon>
    </lineage>
</organism>
<evidence type="ECO:0000256" key="3">
    <source>
        <dbReference type="ARBA" id="ARBA00023002"/>
    </source>
</evidence>